<comment type="similarity">
    <text evidence="1">Belongs to the small GTPase superfamily. RGK family.</text>
</comment>
<dbReference type="OrthoDB" id="5239715at2759"/>
<reference evidence="3" key="2">
    <citation type="submission" date="2020-11" db="EMBL/GenBank/DDBJ databases">
        <authorList>
            <person name="McCartney M.A."/>
            <person name="Auch B."/>
            <person name="Kono T."/>
            <person name="Mallez S."/>
            <person name="Becker A."/>
            <person name="Gohl D.M."/>
            <person name="Silverstein K.A.T."/>
            <person name="Koren S."/>
            <person name="Bechman K.B."/>
            <person name="Herman A."/>
            <person name="Abrahante J.E."/>
            <person name="Garbe J."/>
        </authorList>
    </citation>
    <scope>NUCLEOTIDE SEQUENCE</scope>
    <source>
        <strain evidence="3">Duluth1</strain>
        <tissue evidence="3">Whole animal</tissue>
    </source>
</reference>
<dbReference type="PROSITE" id="PS51421">
    <property type="entry name" value="RAS"/>
    <property type="match status" value="1"/>
</dbReference>
<name>A0A9D4DYX4_DREPO</name>
<protein>
    <submittedName>
        <fullName evidence="3">Uncharacterized protein</fullName>
    </submittedName>
</protein>
<dbReference type="PANTHER" id="PTHR45775:SF6">
    <property type="entry name" value="RAD, GEM_KIR FAMILY MEMBER 2, ISOFORM C"/>
    <property type="match status" value="1"/>
</dbReference>
<dbReference type="GO" id="GO:0005525">
    <property type="term" value="F:GTP binding"/>
    <property type="evidence" value="ECO:0007669"/>
    <property type="project" value="InterPro"/>
</dbReference>
<dbReference type="PANTHER" id="PTHR45775">
    <property type="entry name" value="RAD, GEM/KIR FAMILY MEMBER 2, ISOFORM C"/>
    <property type="match status" value="1"/>
</dbReference>
<sequence>MNVGTTQIILRLPDETKHGPERFRCPSQLLCSSNNLNIESTYRKRALSFKKPKEKNLDVFLHDNGMRPRTCSMPSSNSLKKPRAQILRREFMNIEADPDTYTVREFEMNSNGVIIHRSDSFRSRSTNSIVSSEGDIGPISPLSQISHTSSSLSRESPRLSPLACVHRVLVLGASGCGKTALNQQFMTSEYLGGFNTSTDGEAEKTVNVLLNGEETVLSFLERSDLDDLDGNIGGTVIAYIIVYACDDRPSFDRAVDILYTLRQKQHRDEIIIFVGNKSDLVRSRSVTIEEAKAVAKTYDCKFIETSVVLNVHVDELLVGVVKQLRLRNAADIADDKVSPGCAFTSKSLLSKIFKKDNISKSCENLYT</sequence>
<dbReference type="PRINTS" id="PR00449">
    <property type="entry name" value="RASTRNSFRMNG"/>
</dbReference>
<dbReference type="EMBL" id="JAIWYP010000009">
    <property type="protein sequence ID" value="KAH3770146.1"/>
    <property type="molecule type" value="Genomic_DNA"/>
</dbReference>
<dbReference type="SMART" id="SM00173">
    <property type="entry name" value="RAS"/>
    <property type="match status" value="1"/>
</dbReference>
<evidence type="ECO:0000256" key="2">
    <source>
        <dbReference type="ARBA" id="ARBA00022553"/>
    </source>
</evidence>
<dbReference type="PROSITE" id="PS51419">
    <property type="entry name" value="RAB"/>
    <property type="match status" value="1"/>
</dbReference>
<dbReference type="GO" id="GO:0003924">
    <property type="term" value="F:GTPase activity"/>
    <property type="evidence" value="ECO:0007669"/>
    <property type="project" value="InterPro"/>
</dbReference>
<dbReference type="InterPro" id="IPR051641">
    <property type="entry name" value="RGK_GTP-binding_reg"/>
</dbReference>
<evidence type="ECO:0000313" key="4">
    <source>
        <dbReference type="Proteomes" id="UP000828390"/>
    </source>
</evidence>
<gene>
    <name evidence="3" type="ORF">DPMN_171429</name>
</gene>
<dbReference type="Gene3D" id="3.40.50.300">
    <property type="entry name" value="P-loop containing nucleotide triphosphate hydrolases"/>
    <property type="match status" value="1"/>
</dbReference>
<dbReference type="GO" id="GO:0005886">
    <property type="term" value="C:plasma membrane"/>
    <property type="evidence" value="ECO:0007669"/>
    <property type="project" value="TreeGrafter"/>
</dbReference>
<dbReference type="AlphaFoldDB" id="A0A9D4DYX4"/>
<dbReference type="InterPro" id="IPR001806">
    <property type="entry name" value="Small_GTPase"/>
</dbReference>
<dbReference type="SUPFAM" id="SSF52540">
    <property type="entry name" value="P-loop containing nucleoside triphosphate hydrolases"/>
    <property type="match status" value="1"/>
</dbReference>
<keyword evidence="4" id="KW-1185">Reference proteome</keyword>
<dbReference type="Pfam" id="PF00071">
    <property type="entry name" value="Ras"/>
    <property type="match status" value="1"/>
</dbReference>
<dbReference type="Proteomes" id="UP000828390">
    <property type="component" value="Unassembled WGS sequence"/>
</dbReference>
<proteinExistence type="inferred from homology"/>
<reference evidence="3" key="1">
    <citation type="journal article" date="2019" name="bioRxiv">
        <title>The Genome of the Zebra Mussel, Dreissena polymorpha: A Resource for Invasive Species Research.</title>
        <authorList>
            <person name="McCartney M.A."/>
            <person name="Auch B."/>
            <person name="Kono T."/>
            <person name="Mallez S."/>
            <person name="Zhang Y."/>
            <person name="Obille A."/>
            <person name="Becker A."/>
            <person name="Abrahante J.E."/>
            <person name="Garbe J."/>
            <person name="Badalamenti J.P."/>
            <person name="Herman A."/>
            <person name="Mangelson H."/>
            <person name="Liachko I."/>
            <person name="Sullivan S."/>
            <person name="Sone E.D."/>
            <person name="Koren S."/>
            <person name="Silverstein K.A.T."/>
            <person name="Beckman K.B."/>
            <person name="Gohl D.M."/>
        </authorList>
    </citation>
    <scope>NUCLEOTIDE SEQUENCE</scope>
    <source>
        <strain evidence="3">Duluth1</strain>
        <tissue evidence="3">Whole animal</tissue>
    </source>
</reference>
<evidence type="ECO:0000313" key="3">
    <source>
        <dbReference type="EMBL" id="KAH3770146.1"/>
    </source>
</evidence>
<keyword evidence="2" id="KW-0597">Phosphoprotein</keyword>
<dbReference type="GO" id="GO:0005246">
    <property type="term" value="F:calcium channel regulator activity"/>
    <property type="evidence" value="ECO:0007669"/>
    <property type="project" value="TreeGrafter"/>
</dbReference>
<accession>A0A9D4DYX4</accession>
<dbReference type="InterPro" id="IPR027417">
    <property type="entry name" value="P-loop_NTPase"/>
</dbReference>
<comment type="caution">
    <text evidence="3">The sequence shown here is derived from an EMBL/GenBank/DDBJ whole genome shotgun (WGS) entry which is preliminary data.</text>
</comment>
<organism evidence="3 4">
    <name type="scientific">Dreissena polymorpha</name>
    <name type="common">Zebra mussel</name>
    <name type="synonym">Mytilus polymorpha</name>
    <dbReference type="NCBI Taxonomy" id="45954"/>
    <lineage>
        <taxon>Eukaryota</taxon>
        <taxon>Metazoa</taxon>
        <taxon>Spiralia</taxon>
        <taxon>Lophotrochozoa</taxon>
        <taxon>Mollusca</taxon>
        <taxon>Bivalvia</taxon>
        <taxon>Autobranchia</taxon>
        <taxon>Heteroconchia</taxon>
        <taxon>Euheterodonta</taxon>
        <taxon>Imparidentia</taxon>
        <taxon>Neoheterodontei</taxon>
        <taxon>Myida</taxon>
        <taxon>Dreissenoidea</taxon>
        <taxon>Dreissenidae</taxon>
        <taxon>Dreissena</taxon>
    </lineage>
</organism>
<dbReference type="SMART" id="SM00175">
    <property type="entry name" value="RAB"/>
    <property type="match status" value="1"/>
</dbReference>
<evidence type="ECO:0000256" key="1">
    <source>
        <dbReference type="ARBA" id="ARBA00008846"/>
    </source>
</evidence>